<name>A0AAV5R460_PICKL</name>
<dbReference type="Proteomes" id="UP001378960">
    <property type="component" value="Unassembled WGS sequence"/>
</dbReference>
<evidence type="ECO:0000256" key="2">
    <source>
        <dbReference type="RuleBase" id="RU003876"/>
    </source>
</evidence>
<dbReference type="AlphaFoldDB" id="A0AAV5R460"/>
<evidence type="ECO:0000256" key="4">
    <source>
        <dbReference type="SAM" id="MobiDB-lite"/>
    </source>
</evidence>
<dbReference type="PANTHER" id="PTHR11875">
    <property type="entry name" value="TESTIS-SPECIFIC Y-ENCODED PROTEIN"/>
    <property type="match status" value="1"/>
</dbReference>
<feature type="compositionally biased region" description="Acidic residues" evidence="4">
    <location>
        <begin position="235"/>
        <end position="258"/>
    </location>
</feature>
<keyword evidence="3" id="KW-0175">Coiled coil</keyword>
<dbReference type="EMBL" id="BTGB01000003">
    <property type="protein sequence ID" value="GMM45983.1"/>
    <property type="molecule type" value="Genomic_DNA"/>
</dbReference>
<dbReference type="Gene3D" id="3.30.1120.90">
    <property type="entry name" value="Nucleosome assembly protein"/>
    <property type="match status" value="1"/>
</dbReference>
<accession>A0AAV5R460</accession>
<proteinExistence type="inferred from homology"/>
<dbReference type="InterPro" id="IPR002164">
    <property type="entry name" value="NAP_family"/>
</dbReference>
<protein>
    <submittedName>
        <fullName evidence="5">Vps75 protein</fullName>
    </submittedName>
</protein>
<dbReference type="SUPFAM" id="SSF143113">
    <property type="entry name" value="NAP-like"/>
    <property type="match status" value="1"/>
</dbReference>
<evidence type="ECO:0000256" key="3">
    <source>
        <dbReference type="SAM" id="Coils"/>
    </source>
</evidence>
<dbReference type="InterPro" id="IPR037231">
    <property type="entry name" value="NAP-like_sf"/>
</dbReference>
<keyword evidence="6" id="KW-1185">Reference proteome</keyword>
<comment type="similarity">
    <text evidence="1 2">Belongs to the nucleosome assembly protein (NAP) family.</text>
</comment>
<organism evidence="5 6">
    <name type="scientific">Pichia kluyveri</name>
    <name type="common">Yeast</name>
    <dbReference type="NCBI Taxonomy" id="36015"/>
    <lineage>
        <taxon>Eukaryota</taxon>
        <taxon>Fungi</taxon>
        <taxon>Dikarya</taxon>
        <taxon>Ascomycota</taxon>
        <taxon>Saccharomycotina</taxon>
        <taxon>Pichiomycetes</taxon>
        <taxon>Pichiales</taxon>
        <taxon>Pichiaceae</taxon>
        <taxon>Pichia</taxon>
    </lineage>
</organism>
<comment type="caution">
    <text evidence="5">The sequence shown here is derived from an EMBL/GenBank/DDBJ whole genome shotgun (WGS) entry which is preliminary data.</text>
</comment>
<evidence type="ECO:0000313" key="6">
    <source>
        <dbReference type="Proteomes" id="UP001378960"/>
    </source>
</evidence>
<evidence type="ECO:0000313" key="5">
    <source>
        <dbReference type="EMBL" id="GMM45983.1"/>
    </source>
</evidence>
<feature type="coiled-coil region" evidence="3">
    <location>
        <begin position="9"/>
        <end position="36"/>
    </location>
</feature>
<dbReference type="Pfam" id="PF00956">
    <property type="entry name" value="NAP"/>
    <property type="match status" value="1"/>
</dbReference>
<dbReference type="GO" id="GO:0005634">
    <property type="term" value="C:nucleus"/>
    <property type="evidence" value="ECO:0007669"/>
    <property type="project" value="InterPro"/>
</dbReference>
<feature type="region of interest" description="Disordered" evidence="4">
    <location>
        <begin position="230"/>
        <end position="266"/>
    </location>
</feature>
<evidence type="ECO:0000256" key="1">
    <source>
        <dbReference type="ARBA" id="ARBA00009947"/>
    </source>
</evidence>
<dbReference type="GO" id="GO:0006334">
    <property type="term" value="P:nucleosome assembly"/>
    <property type="evidence" value="ECO:0007669"/>
    <property type="project" value="InterPro"/>
</dbReference>
<gene>
    <name evidence="5" type="ORF">DAPK24_025580</name>
</gene>
<sequence>MSSETDNSVETSFLKLQEIESDIKKAEEKVEQFKNELFKPIYENRRIYLNQIPKFWYIVLAQHEEFQEYISVEDMKYIELISDIYVEFKNSIDDDGLIPKKAFSITMSFKNTEENKDNKIKEQKVTKEFEWELDPSTGMRKLVSEKVAFEWPINLQKIDPETVKSNVKKENRKLTSEEKKFYRQGMRSFFSFWSWTGRKEGKEYRNGEELASLISEDIFPGALDYYVIAQNNGGEDGDSDDDAISGEELDLSDPEEEVSSSKRQKI</sequence>
<reference evidence="5 6" key="1">
    <citation type="journal article" date="2023" name="Elife">
        <title>Identification of key yeast species and microbe-microbe interactions impacting larval growth of Drosophila in the wild.</title>
        <authorList>
            <person name="Mure A."/>
            <person name="Sugiura Y."/>
            <person name="Maeda R."/>
            <person name="Honda K."/>
            <person name="Sakurai N."/>
            <person name="Takahashi Y."/>
            <person name="Watada M."/>
            <person name="Katoh T."/>
            <person name="Gotoh A."/>
            <person name="Gotoh Y."/>
            <person name="Taniguchi I."/>
            <person name="Nakamura K."/>
            <person name="Hayashi T."/>
            <person name="Katayama T."/>
            <person name="Uemura T."/>
            <person name="Hattori Y."/>
        </authorList>
    </citation>
    <scope>NUCLEOTIDE SEQUENCE [LARGE SCALE GENOMIC DNA]</scope>
    <source>
        <strain evidence="5 6">PK-24</strain>
    </source>
</reference>